<evidence type="ECO:0000313" key="2">
    <source>
        <dbReference type="EMBL" id="KAK3702317.1"/>
    </source>
</evidence>
<evidence type="ECO:0000313" key="3">
    <source>
        <dbReference type="Proteomes" id="UP001283361"/>
    </source>
</evidence>
<sequence>MTRESGVRIHSRISHAAEEPEIHHYAGLAPEILIPTSVDDKKKKKKKKNEDSKSSENHRVKNVTASPTADARSRLRVSSFIQLQHRNTTPPTALEILVSRKSNATLRATCHQKRHLLSQPLRKLCLL</sequence>
<comment type="caution">
    <text evidence="2">The sequence shown here is derived from an EMBL/GenBank/DDBJ whole genome shotgun (WGS) entry which is preliminary data.</text>
</comment>
<dbReference type="Proteomes" id="UP001283361">
    <property type="component" value="Unassembled WGS sequence"/>
</dbReference>
<dbReference type="AlphaFoldDB" id="A0AAE0XPT0"/>
<dbReference type="EMBL" id="JAWDGP010007856">
    <property type="protein sequence ID" value="KAK3702317.1"/>
    <property type="molecule type" value="Genomic_DNA"/>
</dbReference>
<keyword evidence="3" id="KW-1185">Reference proteome</keyword>
<accession>A0AAE0XPT0</accession>
<protein>
    <submittedName>
        <fullName evidence="2">Uncharacterized protein</fullName>
    </submittedName>
</protein>
<reference evidence="2" key="1">
    <citation type="journal article" date="2023" name="G3 (Bethesda)">
        <title>A reference genome for the long-term kleptoplast-retaining sea slug Elysia crispata morphotype clarki.</title>
        <authorList>
            <person name="Eastman K.E."/>
            <person name="Pendleton A.L."/>
            <person name="Shaikh M.A."/>
            <person name="Suttiyut T."/>
            <person name="Ogas R."/>
            <person name="Tomko P."/>
            <person name="Gavelis G."/>
            <person name="Widhalm J.R."/>
            <person name="Wisecaver J.H."/>
        </authorList>
    </citation>
    <scope>NUCLEOTIDE SEQUENCE</scope>
    <source>
        <strain evidence="2">ECLA1</strain>
    </source>
</reference>
<name>A0AAE0XPT0_9GAST</name>
<feature type="compositionally biased region" description="Basic and acidic residues" evidence="1">
    <location>
        <begin position="15"/>
        <end position="24"/>
    </location>
</feature>
<organism evidence="2 3">
    <name type="scientific">Elysia crispata</name>
    <name type="common">lettuce slug</name>
    <dbReference type="NCBI Taxonomy" id="231223"/>
    <lineage>
        <taxon>Eukaryota</taxon>
        <taxon>Metazoa</taxon>
        <taxon>Spiralia</taxon>
        <taxon>Lophotrochozoa</taxon>
        <taxon>Mollusca</taxon>
        <taxon>Gastropoda</taxon>
        <taxon>Heterobranchia</taxon>
        <taxon>Euthyneura</taxon>
        <taxon>Panpulmonata</taxon>
        <taxon>Sacoglossa</taxon>
        <taxon>Placobranchoidea</taxon>
        <taxon>Plakobranchidae</taxon>
        <taxon>Elysia</taxon>
    </lineage>
</organism>
<evidence type="ECO:0000256" key="1">
    <source>
        <dbReference type="SAM" id="MobiDB-lite"/>
    </source>
</evidence>
<feature type="compositionally biased region" description="Basic and acidic residues" evidence="1">
    <location>
        <begin position="48"/>
        <end position="59"/>
    </location>
</feature>
<feature type="region of interest" description="Disordered" evidence="1">
    <location>
        <begin position="1"/>
        <end position="71"/>
    </location>
</feature>
<gene>
    <name evidence="2" type="ORF">RRG08_008705</name>
</gene>
<proteinExistence type="predicted"/>